<dbReference type="AlphaFoldDB" id="A0A366IMT5"/>
<feature type="domain" description="UspA" evidence="3">
    <location>
        <begin position="202"/>
        <end position="341"/>
    </location>
</feature>
<dbReference type="InterPro" id="IPR006015">
    <property type="entry name" value="Universal_stress_UspA"/>
</dbReference>
<feature type="domain" description="UspA" evidence="3">
    <location>
        <begin position="23"/>
        <end position="156"/>
    </location>
</feature>
<dbReference type="InterPro" id="IPR014729">
    <property type="entry name" value="Rossmann-like_a/b/a_fold"/>
</dbReference>
<dbReference type="PANTHER" id="PTHR46553:SF3">
    <property type="entry name" value="ADENINE NUCLEOTIDE ALPHA HYDROLASES-LIKE SUPERFAMILY PROTEIN"/>
    <property type="match status" value="1"/>
</dbReference>
<dbReference type="EMBL" id="QNSB01000001">
    <property type="protein sequence ID" value="RBP74375.1"/>
    <property type="molecule type" value="Genomic_DNA"/>
</dbReference>
<gene>
    <name evidence="4" type="ORF">DFO65_10193</name>
</gene>
<keyword evidence="5" id="KW-1185">Reference proteome</keyword>
<evidence type="ECO:0000259" key="3">
    <source>
        <dbReference type="Pfam" id="PF00582"/>
    </source>
</evidence>
<dbReference type="SUPFAM" id="SSF52402">
    <property type="entry name" value="Adenine nucleotide alpha hydrolases-like"/>
    <property type="match status" value="2"/>
</dbReference>
<feature type="region of interest" description="Disordered" evidence="2">
    <location>
        <begin position="159"/>
        <end position="182"/>
    </location>
</feature>
<dbReference type="Pfam" id="PF00582">
    <property type="entry name" value="Usp"/>
    <property type="match status" value="2"/>
</dbReference>
<dbReference type="PRINTS" id="PR01438">
    <property type="entry name" value="UNVRSLSTRESS"/>
</dbReference>
<organism evidence="4 5">
    <name type="scientific">Brevibacterium celere</name>
    <dbReference type="NCBI Taxonomy" id="225845"/>
    <lineage>
        <taxon>Bacteria</taxon>
        <taxon>Bacillati</taxon>
        <taxon>Actinomycetota</taxon>
        <taxon>Actinomycetes</taxon>
        <taxon>Micrococcales</taxon>
        <taxon>Brevibacteriaceae</taxon>
        <taxon>Brevibacterium</taxon>
    </lineage>
</organism>
<protein>
    <submittedName>
        <fullName evidence="4">Nucleotide-binding universal stress UspA family protein</fullName>
    </submittedName>
</protein>
<evidence type="ECO:0000313" key="5">
    <source>
        <dbReference type="Proteomes" id="UP000253509"/>
    </source>
</evidence>
<dbReference type="Gene3D" id="3.40.50.620">
    <property type="entry name" value="HUPs"/>
    <property type="match status" value="2"/>
</dbReference>
<evidence type="ECO:0000256" key="2">
    <source>
        <dbReference type="SAM" id="MobiDB-lite"/>
    </source>
</evidence>
<dbReference type="InterPro" id="IPR006016">
    <property type="entry name" value="UspA"/>
</dbReference>
<dbReference type="CDD" id="cd00293">
    <property type="entry name" value="USP-like"/>
    <property type="match status" value="1"/>
</dbReference>
<dbReference type="PANTHER" id="PTHR46553">
    <property type="entry name" value="ADENINE NUCLEOTIDE ALPHA HYDROLASES-LIKE SUPERFAMILY PROTEIN"/>
    <property type="match status" value="1"/>
</dbReference>
<dbReference type="RefSeq" id="WP_113902453.1">
    <property type="nucleotide sequence ID" value="NZ_QNSB01000001.1"/>
</dbReference>
<proteinExistence type="inferred from homology"/>
<dbReference type="Proteomes" id="UP000253509">
    <property type="component" value="Unassembled WGS sequence"/>
</dbReference>
<sequence>MSHESPSTIETVPFHANRREAGVLVGYDGSDNAGRALEYAAGLALRRGIRLTVATAYKVPVMIYTTLAALPHEPEDEARRKEAVIVLDHARRLLEGYPGEVDYRLAEGDSVGALVGLSEHAQLAVVGARGRGGFLGRVLGSVASALPAHAKCPTIVLDASPDGTDEQAANRSDAQAESADAQAGSAGVAGKSFALPHSQAPVVAGIDGSPQARTAVLQAALAAVEAETSLHLLMALPPLDDPLVWYPELVVDYKDLTDRRRGELERSLGAEIAWIEGHFRTLNVDGSVKVGDPVAILREATRTAQLTVVGSRGRGAIKSVLLGSTSRDLLHHAEGPVMVVPPLADERLEDQPSAV</sequence>
<evidence type="ECO:0000313" key="4">
    <source>
        <dbReference type="EMBL" id="RBP74375.1"/>
    </source>
</evidence>
<reference evidence="4 5" key="1">
    <citation type="submission" date="2018-06" db="EMBL/GenBank/DDBJ databases">
        <title>Freshwater and sediment microbial communities from various areas in North America, analyzing microbe dynamics in response to fracking.</title>
        <authorList>
            <person name="Lamendella R."/>
        </authorList>
    </citation>
    <scope>NUCLEOTIDE SEQUENCE [LARGE SCALE GENOMIC DNA]</scope>
    <source>
        <strain evidence="4 5">3b_TX</strain>
    </source>
</reference>
<comment type="caution">
    <text evidence="4">The sequence shown here is derived from an EMBL/GenBank/DDBJ whole genome shotgun (WGS) entry which is preliminary data.</text>
</comment>
<feature type="compositionally biased region" description="Low complexity" evidence="2">
    <location>
        <begin position="173"/>
        <end position="182"/>
    </location>
</feature>
<evidence type="ECO:0000256" key="1">
    <source>
        <dbReference type="ARBA" id="ARBA00008791"/>
    </source>
</evidence>
<name>A0A366IMT5_9MICO</name>
<comment type="similarity">
    <text evidence="1">Belongs to the universal stress protein A family.</text>
</comment>
<accession>A0A366IMT5</accession>